<evidence type="ECO:0000256" key="3">
    <source>
        <dbReference type="SAM" id="MobiDB-lite"/>
    </source>
</evidence>
<gene>
    <name evidence="5" type="ORF">X975_03482</name>
</gene>
<sequence>MEEEKNVSNEVKEDAKNDTDSKAKAENDQDGIEVAEESAPVKEMKCVLLSSFGGLKAIKIQTKPEPTAAEGEVLIRVKACGLNFLDVMLRQGAIDNPPKLPVIMGFELAGEIVAVGEGVPDFQIGDHVAALTDCKAWAELAAVPTKYVYKLPQEMSFQDAAALLMNFVVAYGLVFDTACVRQGQTVLIHSAGGGVGLAVAQLIKTIPNVTLIGTASKHKHEAIKNHFSHLIEHGIDYVQEVKKIASGGVDVVLDCLCGEDANKGYNLLKPMGRYILYGNSNVVTGETKSIFSVAKS</sequence>
<dbReference type="OrthoDB" id="203908at2759"/>
<comment type="similarity">
    <text evidence="1">Belongs to the zinc-containing alcohol dehydrogenase family. Quinone oxidoreductase subfamily.</text>
</comment>
<evidence type="ECO:0000313" key="6">
    <source>
        <dbReference type="Proteomes" id="UP000054359"/>
    </source>
</evidence>
<feature type="compositionally biased region" description="Basic and acidic residues" evidence="3">
    <location>
        <begin position="1"/>
        <end position="27"/>
    </location>
</feature>
<dbReference type="SUPFAM" id="SSF50129">
    <property type="entry name" value="GroES-like"/>
    <property type="match status" value="1"/>
</dbReference>
<dbReference type="PROSITE" id="PS01162">
    <property type="entry name" value="QOR_ZETA_CRYSTAL"/>
    <property type="match status" value="1"/>
</dbReference>
<dbReference type="GO" id="GO:0016491">
    <property type="term" value="F:oxidoreductase activity"/>
    <property type="evidence" value="ECO:0007669"/>
    <property type="project" value="UniProtKB-KW"/>
</dbReference>
<dbReference type="Pfam" id="PF08240">
    <property type="entry name" value="ADH_N"/>
    <property type="match status" value="1"/>
</dbReference>
<evidence type="ECO:0000256" key="2">
    <source>
        <dbReference type="ARBA" id="ARBA00023002"/>
    </source>
</evidence>
<dbReference type="EMBL" id="KK116103">
    <property type="protein sequence ID" value="KFM66812.1"/>
    <property type="molecule type" value="Genomic_DNA"/>
</dbReference>
<dbReference type="AlphaFoldDB" id="A0A087TNX3"/>
<dbReference type="Gene3D" id="3.90.180.10">
    <property type="entry name" value="Medium-chain alcohol dehydrogenases, catalytic domain"/>
    <property type="match status" value="1"/>
</dbReference>
<accession>A0A087TNX3</accession>
<dbReference type="OMA" id="LVHPVID"/>
<dbReference type="SMART" id="SM00829">
    <property type="entry name" value="PKS_ER"/>
    <property type="match status" value="1"/>
</dbReference>
<dbReference type="GO" id="GO:0008270">
    <property type="term" value="F:zinc ion binding"/>
    <property type="evidence" value="ECO:0007669"/>
    <property type="project" value="InterPro"/>
</dbReference>
<dbReference type="STRING" id="407821.A0A087TNX3"/>
<dbReference type="Proteomes" id="UP000054359">
    <property type="component" value="Unassembled WGS sequence"/>
</dbReference>
<proteinExistence type="inferred from homology"/>
<dbReference type="InterPro" id="IPR002364">
    <property type="entry name" value="Quin_OxRdtase/zeta-crystal_CS"/>
</dbReference>
<keyword evidence="2" id="KW-0560">Oxidoreductase</keyword>
<dbReference type="InterPro" id="IPR011032">
    <property type="entry name" value="GroES-like_sf"/>
</dbReference>
<keyword evidence="6" id="KW-1185">Reference proteome</keyword>
<evidence type="ECO:0000256" key="1">
    <source>
        <dbReference type="ARBA" id="ARBA00010371"/>
    </source>
</evidence>
<organism evidence="5 6">
    <name type="scientific">Stegodyphus mimosarum</name>
    <name type="common">African social velvet spider</name>
    <dbReference type="NCBI Taxonomy" id="407821"/>
    <lineage>
        <taxon>Eukaryota</taxon>
        <taxon>Metazoa</taxon>
        <taxon>Ecdysozoa</taxon>
        <taxon>Arthropoda</taxon>
        <taxon>Chelicerata</taxon>
        <taxon>Arachnida</taxon>
        <taxon>Araneae</taxon>
        <taxon>Araneomorphae</taxon>
        <taxon>Entelegynae</taxon>
        <taxon>Eresoidea</taxon>
        <taxon>Eresidae</taxon>
        <taxon>Stegodyphus</taxon>
    </lineage>
</organism>
<dbReference type="InterPro" id="IPR052100">
    <property type="entry name" value="SV-ATPase_mito-regulator"/>
</dbReference>
<feature type="region of interest" description="Disordered" evidence="3">
    <location>
        <begin position="1"/>
        <end position="37"/>
    </location>
</feature>
<dbReference type="Gene3D" id="3.40.50.720">
    <property type="entry name" value="NAD(P)-binding Rossmann-like Domain"/>
    <property type="match status" value="1"/>
</dbReference>
<reference evidence="5 6" key="1">
    <citation type="submission" date="2013-11" db="EMBL/GenBank/DDBJ databases">
        <title>Genome sequencing of Stegodyphus mimosarum.</title>
        <authorList>
            <person name="Bechsgaard J."/>
        </authorList>
    </citation>
    <scope>NUCLEOTIDE SEQUENCE [LARGE SCALE GENOMIC DNA]</scope>
</reference>
<evidence type="ECO:0000313" key="5">
    <source>
        <dbReference type="EMBL" id="KFM66812.1"/>
    </source>
</evidence>
<feature type="domain" description="Enoyl reductase (ER)" evidence="4">
    <location>
        <begin position="53"/>
        <end position="294"/>
    </location>
</feature>
<name>A0A087TNX3_STEMI</name>
<dbReference type="InterPro" id="IPR036291">
    <property type="entry name" value="NAD(P)-bd_dom_sf"/>
</dbReference>
<protein>
    <submittedName>
        <fullName evidence="5">Synaptic vesicle membrane protein VAT-1-like protein</fullName>
    </submittedName>
</protein>
<dbReference type="InterPro" id="IPR020843">
    <property type="entry name" value="ER"/>
</dbReference>
<dbReference type="PANTHER" id="PTHR44054:SF2">
    <property type="entry name" value="SYNAPTIC VESICLE MEMBRANE PROTEIN VAT-1 HOMOLOG-LIKE"/>
    <property type="match status" value="1"/>
</dbReference>
<evidence type="ECO:0000259" key="4">
    <source>
        <dbReference type="SMART" id="SM00829"/>
    </source>
</evidence>
<dbReference type="InterPro" id="IPR013154">
    <property type="entry name" value="ADH-like_N"/>
</dbReference>
<dbReference type="Pfam" id="PF00107">
    <property type="entry name" value="ADH_zinc_N"/>
    <property type="match status" value="1"/>
</dbReference>
<feature type="non-terminal residue" evidence="5">
    <location>
        <position position="296"/>
    </location>
</feature>
<dbReference type="InterPro" id="IPR013149">
    <property type="entry name" value="ADH-like_C"/>
</dbReference>
<dbReference type="SUPFAM" id="SSF51735">
    <property type="entry name" value="NAD(P)-binding Rossmann-fold domains"/>
    <property type="match status" value="1"/>
</dbReference>
<dbReference type="PANTHER" id="PTHR44054">
    <property type="entry name" value="SYNAPTIC VESICLE MEMBRANE PROTEIN VAT-1 HOMOLOG-LIKE"/>
    <property type="match status" value="1"/>
</dbReference>